<feature type="compositionally biased region" description="Basic and acidic residues" evidence="4">
    <location>
        <begin position="59"/>
        <end position="74"/>
    </location>
</feature>
<keyword evidence="2" id="KW-0677">Repeat</keyword>
<feature type="compositionally biased region" description="Basic and acidic residues" evidence="4">
    <location>
        <begin position="138"/>
        <end position="157"/>
    </location>
</feature>
<dbReference type="PANTHER" id="PTHR47941">
    <property type="entry name" value="PENTATRICOPEPTIDE REPEAT-CONTAINING PROTEIN 3, MITOCHONDRIAL"/>
    <property type="match status" value="1"/>
</dbReference>
<dbReference type="Pfam" id="PF13041">
    <property type="entry name" value="PPR_2"/>
    <property type="match status" value="1"/>
</dbReference>
<comment type="similarity">
    <text evidence="1">Belongs to the PPR family. P subfamily.</text>
</comment>
<evidence type="ECO:0000256" key="4">
    <source>
        <dbReference type="SAM" id="MobiDB-lite"/>
    </source>
</evidence>
<dbReference type="Gene3D" id="1.25.40.10">
    <property type="entry name" value="Tetratricopeptide repeat domain"/>
    <property type="match status" value="1"/>
</dbReference>
<dbReference type="PROSITE" id="PS51375">
    <property type="entry name" value="PPR"/>
    <property type="match status" value="3"/>
</dbReference>
<dbReference type="NCBIfam" id="TIGR00756">
    <property type="entry name" value="PPR"/>
    <property type="match status" value="3"/>
</dbReference>
<feature type="repeat" description="PPR" evidence="3">
    <location>
        <begin position="240"/>
        <end position="274"/>
    </location>
</feature>
<dbReference type="Pfam" id="PF01535">
    <property type="entry name" value="PPR"/>
    <property type="match status" value="1"/>
</dbReference>
<accession>A0AAP0RYK2</accession>
<feature type="region of interest" description="Disordered" evidence="4">
    <location>
        <begin position="197"/>
        <end position="227"/>
    </location>
</feature>
<dbReference type="InterPro" id="IPR011990">
    <property type="entry name" value="TPR-like_helical_dom_sf"/>
</dbReference>
<feature type="compositionally biased region" description="Basic and acidic residues" evidence="4">
    <location>
        <begin position="168"/>
        <end position="180"/>
    </location>
</feature>
<feature type="repeat" description="PPR" evidence="3">
    <location>
        <begin position="310"/>
        <end position="344"/>
    </location>
</feature>
<evidence type="ECO:0000313" key="6">
    <source>
        <dbReference type="Proteomes" id="UP001415857"/>
    </source>
</evidence>
<protein>
    <recommendedName>
        <fullName evidence="7">Pentatricopeptide repeat-containing protein</fullName>
    </recommendedName>
</protein>
<dbReference type="Proteomes" id="UP001415857">
    <property type="component" value="Unassembled WGS sequence"/>
</dbReference>
<gene>
    <name evidence="5" type="ORF">L1049_015737</name>
</gene>
<name>A0AAP0RYK2_LIQFO</name>
<reference evidence="5 6" key="1">
    <citation type="journal article" date="2024" name="Plant J.">
        <title>Genome sequences and population genomics reveal climatic adaptation and genomic divergence between two closely related sweetgum species.</title>
        <authorList>
            <person name="Xu W.Q."/>
            <person name="Ren C.Q."/>
            <person name="Zhang X.Y."/>
            <person name="Comes H.P."/>
            <person name="Liu X.H."/>
            <person name="Li Y.G."/>
            <person name="Kettle C.J."/>
            <person name="Jalonen R."/>
            <person name="Gaisberger H."/>
            <person name="Ma Y.Z."/>
            <person name="Qiu Y.X."/>
        </authorList>
    </citation>
    <scope>NUCLEOTIDE SEQUENCE [LARGE SCALE GENOMIC DNA]</scope>
    <source>
        <strain evidence="5">Hangzhou</strain>
    </source>
</reference>
<dbReference type="EMBL" id="JBBPBK010000004">
    <property type="protein sequence ID" value="KAK9287322.1"/>
    <property type="molecule type" value="Genomic_DNA"/>
</dbReference>
<evidence type="ECO:0000313" key="5">
    <source>
        <dbReference type="EMBL" id="KAK9287322.1"/>
    </source>
</evidence>
<dbReference type="AlphaFoldDB" id="A0AAP0RYK2"/>
<evidence type="ECO:0000256" key="3">
    <source>
        <dbReference type="PROSITE-ProRule" id="PRU00708"/>
    </source>
</evidence>
<dbReference type="InterPro" id="IPR002885">
    <property type="entry name" value="PPR_rpt"/>
</dbReference>
<proteinExistence type="inferred from homology"/>
<sequence length="412" mass="46384">MPTSQGRFCRLIFSNIFKPLPHLSRPFPKNSSTIPLLVLRRLSSLSGSSSSRQPTRGQEVTERASDDLFVRRTEPGGFTDDNERSHQNPPNPLPNRPLRGDKRTYRQSEHASQNSPPILRGGNRGRRQPSNDLFPNKFNDDDFRGGIKMEDDDDKKTSKSSQTSPLHFLDKPLAGEKGDDRLEDSFLDKFKLGVQKKDIPHQTATTQLPKQEEANDGTPTPEPPPQDADEIFRKLKESGLISNTVAMLDGLCKDGLVQEAMKLFAFIREKGTYPEVVIYTAVVEGFCKAQKLDDAKRIFRKMQNNGISPNAFSYTVLIQGLYKCNKLEDAVDFCVEMLEAGHSPNVATLTGLVDRLCREKGVEEAQNVIGRLRQKGFFLDEKAVRDYLDKKAPFSPLVWEAILGKKRSQKSF</sequence>
<feature type="repeat" description="PPR" evidence="3">
    <location>
        <begin position="275"/>
        <end position="309"/>
    </location>
</feature>
<keyword evidence="6" id="KW-1185">Reference proteome</keyword>
<feature type="region of interest" description="Disordered" evidence="4">
    <location>
        <begin position="45"/>
        <end position="180"/>
    </location>
</feature>
<evidence type="ECO:0000256" key="1">
    <source>
        <dbReference type="ARBA" id="ARBA00007626"/>
    </source>
</evidence>
<organism evidence="5 6">
    <name type="scientific">Liquidambar formosana</name>
    <name type="common">Formosan gum</name>
    <dbReference type="NCBI Taxonomy" id="63359"/>
    <lineage>
        <taxon>Eukaryota</taxon>
        <taxon>Viridiplantae</taxon>
        <taxon>Streptophyta</taxon>
        <taxon>Embryophyta</taxon>
        <taxon>Tracheophyta</taxon>
        <taxon>Spermatophyta</taxon>
        <taxon>Magnoliopsida</taxon>
        <taxon>eudicotyledons</taxon>
        <taxon>Gunneridae</taxon>
        <taxon>Pentapetalae</taxon>
        <taxon>Saxifragales</taxon>
        <taxon>Altingiaceae</taxon>
        <taxon>Liquidambar</taxon>
    </lineage>
</organism>
<comment type="caution">
    <text evidence="5">The sequence shown here is derived from an EMBL/GenBank/DDBJ whole genome shotgun (WGS) entry which is preliminary data.</text>
</comment>
<feature type="compositionally biased region" description="Basic and acidic residues" evidence="4">
    <location>
        <begin position="98"/>
        <end position="109"/>
    </location>
</feature>
<evidence type="ECO:0000256" key="2">
    <source>
        <dbReference type="ARBA" id="ARBA00022737"/>
    </source>
</evidence>
<evidence type="ECO:0008006" key="7">
    <source>
        <dbReference type="Google" id="ProtNLM"/>
    </source>
</evidence>